<evidence type="ECO:0000313" key="4">
    <source>
        <dbReference type="Proteomes" id="UP000288805"/>
    </source>
</evidence>
<dbReference type="FunFam" id="1.50.10.20:FF:000101">
    <property type="entry name" value="Uncharacterized protein"/>
    <property type="match status" value="1"/>
</dbReference>
<gene>
    <name evidence="3" type="primary">OSCPNY1_15</name>
    <name evidence="3" type="ORF">CK203_022976</name>
</gene>
<evidence type="ECO:0000259" key="2">
    <source>
        <dbReference type="Pfam" id="PF13249"/>
    </source>
</evidence>
<organism evidence="3 4">
    <name type="scientific">Vitis vinifera</name>
    <name type="common">Grape</name>
    <dbReference type="NCBI Taxonomy" id="29760"/>
    <lineage>
        <taxon>Eukaryota</taxon>
        <taxon>Viridiplantae</taxon>
        <taxon>Streptophyta</taxon>
        <taxon>Embryophyta</taxon>
        <taxon>Tracheophyta</taxon>
        <taxon>Spermatophyta</taxon>
        <taxon>Magnoliopsida</taxon>
        <taxon>eudicotyledons</taxon>
        <taxon>Gunneridae</taxon>
        <taxon>Pentapetalae</taxon>
        <taxon>rosids</taxon>
        <taxon>Vitales</taxon>
        <taxon>Vitaceae</taxon>
        <taxon>Viteae</taxon>
        <taxon>Vitis</taxon>
    </lineage>
</organism>
<dbReference type="AlphaFoldDB" id="A0A438J493"/>
<accession>A0A438J493</accession>
<keyword evidence="1" id="KW-0413">Isomerase</keyword>
<dbReference type="Proteomes" id="UP000288805">
    <property type="component" value="Unassembled WGS sequence"/>
</dbReference>
<sequence length="524" mass="60160">MGAMILTSTTPTTSWEDRYGSLILIMEPQKSEMRSKQLVRTSGKTDIKLSPAATSFGGCRSCVYTLQGILTLYSPGNFLKKFFATNTAIRMKMVGGDFILRDTAPCFVQPSATFVCASLEKGEMVEETMLVQEGKNGSMTESGSNPMPPEFWLFPSFLPMHPARMFCYGRMVYMPKSYLYGKQFIGPITPLVLELRKELFLQPYNEINWKKVRHLCAKEDLYYPHPLIQDLMWDSLNICTEPLLTRWPFNKLRKKALEVTMKHIHYEDENSRYITIGYMEKVLCMLACWVKDPNGDYFKKHLARIPYYIWVTEDGIKMQVRRQVKNNPSGDFKSMYRHISKGSWTFSDQDHGCQVSDCTTEGLKCCLLFSRMALEIVGMKMEPERLFDVVNILLSLQSKNGGLATWEPVGACRSFRMVGDIVIEHEYVECTASAIQALVLFKKLYLGHKKKEIDNFITNAAEYIEDMQMPNGSWHVSQLHYYYFTREIFFYICSADPFKQRNISPGMAIGEYVSPMAHGLHLGA</sequence>
<name>A0A438J493_VITVI</name>
<dbReference type="EMBL" id="QGNW01000064">
    <property type="protein sequence ID" value="RVX03772.1"/>
    <property type="molecule type" value="Genomic_DNA"/>
</dbReference>
<dbReference type="GO" id="GO:0042300">
    <property type="term" value="F:beta-amyrin synthase activity"/>
    <property type="evidence" value="ECO:0007669"/>
    <property type="project" value="UniProtKB-ARBA"/>
</dbReference>
<evidence type="ECO:0000256" key="1">
    <source>
        <dbReference type="ARBA" id="ARBA00023235"/>
    </source>
</evidence>
<feature type="domain" description="Squalene cyclase N-terminal" evidence="2">
    <location>
        <begin position="143"/>
        <end position="289"/>
    </location>
</feature>
<dbReference type="GO" id="GO:0016104">
    <property type="term" value="P:triterpenoid biosynthetic process"/>
    <property type="evidence" value="ECO:0007669"/>
    <property type="project" value="InterPro"/>
</dbReference>
<evidence type="ECO:0000313" key="3">
    <source>
        <dbReference type="EMBL" id="RVX03772.1"/>
    </source>
</evidence>
<comment type="caution">
    <text evidence="3">The sequence shown here is derived from an EMBL/GenBank/DDBJ whole genome shotgun (WGS) entry which is preliminary data.</text>
</comment>
<dbReference type="PANTHER" id="PTHR11764">
    <property type="entry name" value="TERPENE CYCLASE/MUTASE FAMILY MEMBER"/>
    <property type="match status" value="1"/>
</dbReference>
<dbReference type="SUPFAM" id="SSF48239">
    <property type="entry name" value="Terpenoid cyclases/Protein prenyltransferases"/>
    <property type="match status" value="2"/>
</dbReference>
<dbReference type="InterPro" id="IPR008930">
    <property type="entry name" value="Terpenoid_cyclase/PrenylTrfase"/>
</dbReference>
<dbReference type="Pfam" id="PF13249">
    <property type="entry name" value="SQHop_cyclase_N"/>
    <property type="match status" value="1"/>
</dbReference>
<reference evidence="3 4" key="1">
    <citation type="journal article" date="2018" name="PLoS Genet.">
        <title>Population sequencing reveals clonal diversity and ancestral inbreeding in the grapevine cultivar Chardonnay.</title>
        <authorList>
            <person name="Roach M.J."/>
            <person name="Johnson D.L."/>
            <person name="Bohlmann J."/>
            <person name="van Vuuren H.J."/>
            <person name="Jones S.J."/>
            <person name="Pretorius I.S."/>
            <person name="Schmidt S.A."/>
            <person name="Borneman A.R."/>
        </authorList>
    </citation>
    <scope>NUCLEOTIDE SEQUENCE [LARGE SCALE GENOMIC DNA]</scope>
    <source>
        <strain evidence="4">cv. Chardonnay</strain>
        <tissue evidence="3">Leaf</tissue>
    </source>
</reference>
<dbReference type="Gene3D" id="1.50.10.20">
    <property type="match status" value="2"/>
</dbReference>
<proteinExistence type="predicted"/>
<dbReference type="PANTHER" id="PTHR11764:SF58">
    <property type="entry name" value="BETA-AMYRIN SYNTHASE-RELATED"/>
    <property type="match status" value="1"/>
</dbReference>
<dbReference type="InterPro" id="IPR032697">
    <property type="entry name" value="SQ_cyclase_N"/>
</dbReference>
<dbReference type="InterPro" id="IPR018333">
    <property type="entry name" value="Squalene_cyclase"/>
</dbReference>
<protein>
    <submittedName>
        <fullName evidence="3">Beta-Amyrin Synthase 1</fullName>
    </submittedName>
</protein>
<dbReference type="GO" id="GO:0005811">
    <property type="term" value="C:lipid droplet"/>
    <property type="evidence" value="ECO:0007669"/>
    <property type="project" value="InterPro"/>
</dbReference>